<keyword evidence="5 25" id="KW-1133">Transmembrane helix</keyword>
<dbReference type="EMBL" id="JAEPQZ010000005">
    <property type="protein sequence ID" value="KAG2180955.1"/>
    <property type="molecule type" value="Genomic_DNA"/>
</dbReference>
<evidence type="ECO:0000256" key="23">
    <source>
        <dbReference type="ARBA" id="ARBA00045709"/>
    </source>
</evidence>
<comment type="catalytic activity">
    <reaction evidence="9">
        <text>L-histidyl-glycine(out) = L-histidyl-glycine(in)</text>
        <dbReference type="Rhea" id="RHEA:79395"/>
        <dbReference type="ChEBI" id="CHEBI:229957"/>
    </reaction>
</comment>
<comment type="function">
    <text evidence="23">Lysosomal dipeptide uniporter that selectively exports lysine, arginine or histidine-containing dipeptides with a net positive charge from the lysosome lumen into the cytosol. Could play a role in a specific type of protein O-glycosylation indirectly regulating macrophages migration and tissue invasion. Also essential for liver homeostasis.</text>
</comment>
<evidence type="ECO:0000256" key="6">
    <source>
        <dbReference type="ARBA" id="ARBA00023136"/>
    </source>
</evidence>
<name>A0A8H7PW48_MORIS</name>
<evidence type="ECO:0000256" key="24">
    <source>
        <dbReference type="ARBA" id="ARBA00046376"/>
    </source>
</evidence>
<evidence type="ECO:0000256" key="8">
    <source>
        <dbReference type="ARBA" id="ARBA00044876"/>
    </source>
</evidence>
<evidence type="ECO:0000256" key="2">
    <source>
        <dbReference type="ARBA" id="ARBA00008335"/>
    </source>
</evidence>
<evidence type="ECO:0000256" key="18">
    <source>
        <dbReference type="ARBA" id="ARBA00044912"/>
    </source>
</evidence>
<evidence type="ECO:0000256" key="12">
    <source>
        <dbReference type="ARBA" id="ARBA00044891"/>
    </source>
</evidence>
<evidence type="ECO:0000256" key="3">
    <source>
        <dbReference type="ARBA" id="ARBA00022448"/>
    </source>
</evidence>
<keyword evidence="4 25" id="KW-0812">Transmembrane</keyword>
<keyword evidence="3" id="KW-0813">Transport</keyword>
<dbReference type="OrthoDB" id="424834at2759"/>
<dbReference type="GO" id="GO:0022857">
    <property type="term" value="F:transmembrane transporter activity"/>
    <property type="evidence" value="ECO:0007669"/>
    <property type="project" value="InterPro"/>
</dbReference>
<dbReference type="PROSITE" id="PS50850">
    <property type="entry name" value="MFS"/>
    <property type="match status" value="1"/>
</dbReference>
<comment type="catalytic activity">
    <reaction evidence="17">
        <text>L-arginyl-glycine(out) = L-arginyl-glycine(in)</text>
        <dbReference type="Rhea" id="RHEA:79391"/>
        <dbReference type="ChEBI" id="CHEBI:229955"/>
    </reaction>
</comment>
<evidence type="ECO:0000256" key="10">
    <source>
        <dbReference type="ARBA" id="ARBA00044881"/>
    </source>
</evidence>
<comment type="catalytic activity">
    <reaction evidence="11">
        <text>L-alpha-aminoacyl-L-histidine(out) = L-alpha-aminoacyl-L-histidine(in)</text>
        <dbReference type="Rhea" id="RHEA:79375"/>
        <dbReference type="ChEBI" id="CHEBI:229967"/>
    </reaction>
</comment>
<dbReference type="InterPro" id="IPR011701">
    <property type="entry name" value="MFS"/>
</dbReference>
<evidence type="ECO:0000256" key="9">
    <source>
        <dbReference type="ARBA" id="ARBA00044878"/>
    </source>
</evidence>
<comment type="catalytic activity">
    <reaction evidence="19">
        <text>L-alanyl-L-lysine(out) = L-alanyl-L-lysine(in)</text>
        <dbReference type="Rhea" id="RHEA:79415"/>
        <dbReference type="ChEBI" id="CHEBI:192470"/>
    </reaction>
</comment>
<dbReference type="AlphaFoldDB" id="A0A8H7PW48"/>
<keyword evidence="28" id="KW-1185">Reference proteome</keyword>
<evidence type="ECO:0000256" key="14">
    <source>
        <dbReference type="ARBA" id="ARBA00044898"/>
    </source>
</evidence>
<accession>A0A8H7PW48</accession>
<dbReference type="Proteomes" id="UP000654370">
    <property type="component" value="Unassembled WGS sequence"/>
</dbReference>
<evidence type="ECO:0000256" key="5">
    <source>
        <dbReference type="ARBA" id="ARBA00022989"/>
    </source>
</evidence>
<feature type="transmembrane region" description="Helical" evidence="25">
    <location>
        <begin position="370"/>
        <end position="391"/>
    </location>
</feature>
<feature type="transmembrane region" description="Helical" evidence="25">
    <location>
        <begin position="61"/>
        <end position="81"/>
    </location>
</feature>
<evidence type="ECO:0000313" key="28">
    <source>
        <dbReference type="Proteomes" id="UP000654370"/>
    </source>
</evidence>
<evidence type="ECO:0000256" key="20">
    <source>
        <dbReference type="ARBA" id="ARBA00044924"/>
    </source>
</evidence>
<dbReference type="PANTHER" id="PTHR23512">
    <property type="entry name" value="MAJOR FACILITATOR SUPERFAMILY DOMAIN-CONTAINING PROTEIN 1"/>
    <property type="match status" value="1"/>
</dbReference>
<feature type="transmembrane region" description="Helical" evidence="25">
    <location>
        <begin position="314"/>
        <end position="331"/>
    </location>
</feature>
<comment type="catalytic activity">
    <reaction evidence="14">
        <text>L-aspartyl-L-lysine(out) = L-aspartyl-L-lysine(in)</text>
        <dbReference type="Rhea" id="RHEA:79411"/>
        <dbReference type="ChEBI" id="CHEBI:229953"/>
    </reaction>
</comment>
<evidence type="ECO:0000256" key="4">
    <source>
        <dbReference type="ARBA" id="ARBA00022692"/>
    </source>
</evidence>
<comment type="catalytic activity">
    <reaction evidence="16">
        <text>L-lysyl-L-lysine(out) = L-lysyl-L-lysine(in)</text>
        <dbReference type="Rhea" id="RHEA:79403"/>
        <dbReference type="ChEBI" id="CHEBI:229956"/>
    </reaction>
</comment>
<evidence type="ECO:0000259" key="26">
    <source>
        <dbReference type="PROSITE" id="PS50850"/>
    </source>
</evidence>
<comment type="catalytic activity">
    <reaction evidence="12">
        <text>L-lysyl-L-alpha-amino acid(out) = L-lysyl-L-alpha-amino acid(in)</text>
        <dbReference type="Rhea" id="RHEA:79387"/>
        <dbReference type="ChEBI" id="CHEBI:229965"/>
    </reaction>
</comment>
<reference evidence="27" key="1">
    <citation type="submission" date="2020-12" db="EMBL/GenBank/DDBJ databases">
        <title>Metabolic potential, ecology and presence of endohyphal bacteria is reflected in genomic diversity of Mucoromycotina.</title>
        <authorList>
            <person name="Muszewska A."/>
            <person name="Okrasinska A."/>
            <person name="Steczkiewicz K."/>
            <person name="Drgas O."/>
            <person name="Orlowska M."/>
            <person name="Perlinska-Lenart U."/>
            <person name="Aleksandrzak-Piekarczyk T."/>
            <person name="Szatraj K."/>
            <person name="Zielenkiewicz U."/>
            <person name="Pilsyk S."/>
            <person name="Malc E."/>
            <person name="Mieczkowski P."/>
            <person name="Kruszewska J.S."/>
            <person name="Biernat P."/>
            <person name="Pawlowska J."/>
        </authorList>
    </citation>
    <scope>NUCLEOTIDE SEQUENCE</scope>
    <source>
        <strain evidence="27">WA0000067209</strain>
    </source>
</reference>
<feature type="transmembrane region" description="Helical" evidence="25">
    <location>
        <begin position="284"/>
        <end position="305"/>
    </location>
</feature>
<evidence type="ECO:0000256" key="13">
    <source>
        <dbReference type="ARBA" id="ARBA00044893"/>
    </source>
</evidence>
<dbReference type="Gene3D" id="1.20.1250.20">
    <property type="entry name" value="MFS general substrate transporter like domains"/>
    <property type="match status" value="2"/>
</dbReference>
<dbReference type="PANTHER" id="PTHR23512:SF3">
    <property type="entry name" value="MAJOR FACILITATOR SUPERFAMILY DOMAIN-CONTAINING PROTEIN 1"/>
    <property type="match status" value="1"/>
</dbReference>
<comment type="subunit">
    <text evidence="24">Homodimer. Interacts with lysosomal protein GLMP (via lumenal domain); the interaction starts while both proteins are still in the endoplasmic reticulum and is required for stabilization of MFSD1 in lysosomes but has no direct effect on its targeting to lysosomes or transporter activity.</text>
</comment>
<dbReference type="InterPro" id="IPR020846">
    <property type="entry name" value="MFS_dom"/>
</dbReference>
<keyword evidence="6 25" id="KW-0472">Membrane</keyword>
<dbReference type="Pfam" id="PF07690">
    <property type="entry name" value="MFS_1"/>
    <property type="match status" value="1"/>
</dbReference>
<protein>
    <recommendedName>
        <fullName evidence="21">Lysosomal dipeptide transporter MFSD1</fullName>
    </recommendedName>
    <alternativeName>
        <fullName evidence="22">Major facilitator superfamily domain-containing protein 1</fullName>
    </alternativeName>
</protein>
<comment type="caution">
    <text evidence="27">The sequence shown here is derived from an EMBL/GenBank/DDBJ whole genome shotgun (WGS) entry which is preliminary data.</text>
</comment>
<feature type="transmembrane region" description="Helical" evidence="25">
    <location>
        <begin position="242"/>
        <end position="264"/>
    </location>
</feature>
<organism evidence="27 28">
    <name type="scientific">Mortierella isabellina</name>
    <name type="common">Filamentous fungus</name>
    <name type="synonym">Umbelopsis isabellina</name>
    <dbReference type="NCBI Taxonomy" id="91625"/>
    <lineage>
        <taxon>Eukaryota</taxon>
        <taxon>Fungi</taxon>
        <taxon>Fungi incertae sedis</taxon>
        <taxon>Mucoromycota</taxon>
        <taxon>Mucoromycotina</taxon>
        <taxon>Umbelopsidomycetes</taxon>
        <taxon>Umbelopsidales</taxon>
        <taxon>Umbelopsidaceae</taxon>
        <taxon>Umbelopsis</taxon>
    </lineage>
</organism>
<evidence type="ECO:0000256" key="15">
    <source>
        <dbReference type="ARBA" id="ARBA00044899"/>
    </source>
</evidence>
<dbReference type="SUPFAM" id="SSF103473">
    <property type="entry name" value="MFS general substrate transporter"/>
    <property type="match status" value="1"/>
</dbReference>
<evidence type="ECO:0000256" key="21">
    <source>
        <dbReference type="ARBA" id="ARBA00044985"/>
    </source>
</evidence>
<proteinExistence type="inferred from homology"/>
<dbReference type="InterPro" id="IPR036259">
    <property type="entry name" value="MFS_trans_sf"/>
</dbReference>
<comment type="catalytic activity">
    <reaction evidence="18">
        <text>L-histidyl-L-alpha-amino acid(out) = L-histidyl-L-alpha-amino acid(in)</text>
        <dbReference type="Rhea" id="RHEA:79379"/>
        <dbReference type="ChEBI" id="CHEBI:229964"/>
    </reaction>
</comment>
<feature type="transmembrane region" description="Helical" evidence="25">
    <location>
        <begin position="185"/>
        <end position="204"/>
    </location>
</feature>
<comment type="catalytic activity">
    <reaction evidence="13">
        <text>L-alpha-aminoacyl-L-lysine(out) = L-alpha-aminoacyl-L-lysine(in)</text>
        <dbReference type="Rhea" id="RHEA:79383"/>
        <dbReference type="ChEBI" id="CHEBI:229966"/>
    </reaction>
</comment>
<evidence type="ECO:0000256" key="22">
    <source>
        <dbReference type="ARBA" id="ARBA00045018"/>
    </source>
</evidence>
<sequence length="448" mass="48398">MDSIPSETTPLVAKVQNRRGTKVDTTGECYSDTTSDQNAINLQLNERLGSSYEQWQYQLNILFAVATIPNTVVPIFSGVLVDHFSLRTLFTLFTILVIVGQAIFSLGVTYSHFPIMVFGRLVMGIGFGAEDLVQCKITTDWFKNNFLAFALAMNLTFGRLGTAANFTITPMLLDKFGLTEAQACWFGLCITVVSGLAVLVANYLDRPESRVAAGVPIYNSCPADNNESYEDGKISCTDFSRLGSLFFALLLGIMTIYGACQPFLHIASDLLQTKYFPNDPIRAGVLQSVPDILSALLCPIFGLLVDRIGKRSRIIGTAALFLCISHLMIAFTDITPVIPLAIFGISYAAGTTAVWPCVSLVVPADRLGTAIGIGEASLNTSLSLVPLLVAVLSTKGSFLKVELLFAGLSALAVLCSIYMYIKGRQTGGAMEKTIFDEVEEDEESASSS</sequence>
<evidence type="ECO:0000256" key="16">
    <source>
        <dbReference type="ARBA" id="ARBA00044900"/>
    </source>
</evidence>
<evidence type="ECO:0000256" key="7">
    <source>
        <dbReference type="ARBA" id="ARBA00023228"/>
    </source>
</evidence>
<feature type="transmembrane region" description="Helical" evidence="25">
    <location>
        <begin position="145"/>
        <end position="173"/>
    </location>
</feature>
<evidence type="ECO:0000256" key="1">
    <source>
        <dbReference type="ARBA" id="ARBA00004155"/>
    </source>
</evidence>
<comment type="catalytic activity">
    <reaction evidence="10">
        <text>L-alpha-aminoacyl-L-arginine(out) = L-alpha-aminoacyl-L-arginine(in)</text>
        <dbReference type="Rhea" id="RHEA:79367"/>
        <dbReference type="ChEBI" id="CHEBI:229968"/>
    </reaction>
</comment>
<dbReference type="InterPro" id="IPR052187">
    <property type="entry name" value="MFSD1"/>
</dbReference>
<evidence type="ECO:0000256" key="25">
    <source>
        <dbReference type="SAM" id="Phobius"/>
    </source>
</evidence>
<comment type="subcellular location">
    <subcellularLocation>
        <location evidence="1">Lysosome membrane</location>
        <topology evidence="1">Multi-pass membrane protein</topology>
    </subcellularLocation>
</comment>
<evidence type="ECO:0000256" key="19">
    <source>
        <dbReference type="ARBA" id="ARBA00044919"/>
    </source>
</evidence>
<evidence type="ECO:0000256" key="11">
    <source>
        <dbReference type="ARBA" id="ARBA00044884"/>
    </source>
</evidence>
<feature type="domain" description="Major facilitator superfamily (MFS) profile" evidence="26">
    <location>
        <begin position="1"/>
        <end position="424"/>
    </location>
</feature>
<keyword evidence="7" id="KW-0458">Lysosome</keyword>
<feature type="transmembrane region" description="Helical" evidence="25">
    <location>
        <begin position="88"/>
        <end position="107"/>
    </location>
</feature>
<comment type="catalytic activity">
    <reaction evidence="15">
        <text>L-arginyl-L-alpha-amino acid(out) = L-arginyl-L-alpha-amino acid(in)</text>
        <dbReference type="Rhea" id="RHEA:79371"/>
        <dbReference type="ChEBI" id="CHEBI:84315"/>
    </reaction>
</comment>
<comment type="similarity">
    <text evidence="2">Belongs to the major facilitator superfamily.</text>
</comment>
<comment type="catalytic activity">
    <reaction evidence="20">
        <text>L-lysyl-glycine(out) = L-lysyl-glycine(in)</text>
        <dbReference type="Rhea" id="RHEA:79407"/>
        <dbReference type="ChEBI" id="CHEBI:191202"/>
    </reaction>
</comment>
<evidence type="ECO:0000256" key="17">
    <source>
        <dbReference type="ARBA" id="ARBA00044903"/>
    </source>
</evidence>
<feature type="transmembrane region" description="Helical" evidence="25">
    <location>
        <begin position="403"/>
        <end position="421"/>
    </location>
</feature>
<comment type="catalytic activity">
    <reaction evidence="8">
        <text>L-lysyl-L-alanine(out) = L-lysyl-L-alanine(in)</text>
        <dbReference type="Rhea" id="RHEA:79399"/>
        <dbReference type="ChEBI" id="CHEBI:229954"/>
    </reaction>
</comment>
<feature type="transmembrane region" description="Helical" evidence="25">
    <location>
        <begin position="337"/>
        <end position="358"/>
    </location>
</feature>
<gene>
    <name evidence="27" type="ORF">INT43_008535</name>
</gene>
<evidence type="ECO:0000313" key="27">
    <source>
        <dbReference type="EMBL" id="KAG2180955.1"/>
    </source>
</evidence>